<protein>
    <submittedName>
        <fullName evidence="2">Uncharacterized protein</fullName>
    </submittedName>
</protein>
<feature type="compositionally biased region" description="Basic and acidic residues" evidence="1">
    <location>
        <begin position="36"/>
        <end position="47"/>
    </location>
</feature>
<proteinExistence type="predicted"/>
<feature type="region of interest" description="Disordered" evidence="1">
    <location>
        <begin position="25"/>
        <end position="67"/>
    </location>
</feature>
<dbReference type="EMBL" id="KQ760514">
    <property type="protein sequence ID" value="OAD60016.1"/>
    <property type="molecule type" value="Genomic_DNA"/>
</dbReference>
<keyword evidence="3" id="KW-1185">Reference proteome</keyword>
<gene>
    <name evidence="2" type="ORF">WN48_06178</name>
</gene>
<evidence type="ECO:0000313" key="2">
    <source>
        <dbReference type="EMBL" id="OAD60016.1"/>
    </source>
</evidence>
<feature type="compositionally biased region" description="Basic and acidic residues" evidence="1">
    <location>
        <begin position="55"/>
        <end position="67"/>
    </location>
</feature>
<sequence length="67" mass="7636">MAEKFETLLEKGNLTRNCSIPDAVPFIRKSNGRSRVRTEGPHRREPQRGNSGTVRKAEQKNSKNEAR</sequence>
<dbReference type="AlphaFoldDB" id="A0A310SS91"/>
<evidence type="ECO:0000313" key="3">
    <source>
        <dbReference type="Proteomes" id="UP000250275"/>
    </source>
</evidence>
<evidence type="ECO:0000256" key="1">
    <source>
        <dbReference type="SAM" id="MobiDB-lite"/>
    </source>
</evidence>
<accession>A0A310SS91</accession>
<reference evidence="2 3" key="1">
    <citation type="submission" date="2015-07" db="EMBL/GenBank/DDBJ databases">
        <title>The genome of Eufriesea mexicana.</title>
        <authorList>
            <person name="Pan H."/>
            <person name="Kapheim K."/>
        </authorList>
    </citation>
    <scope>NUCLEOTIDE SEQUENCE [LARGE SCALE GENOMIC DNA]</scope>
    <source>
        <strain evidence="2">0111107269</strain>
        <tissue evidence="2">Whole body</tissue>
    </source>
</reference>
<dbReference type="Proteomes" id="UP000250275">
    <property type="component" value="Unassembled WGS sequence"/>
</dbReference>
<organism evidence="2 3">
    <name type="scientific">Eufriesea mexicana</name>
    <dbReference type="NCBI Taxonomy" id="516756"/>
    <lineage>
        <taxon>Eukaryota</taxon>
        <taxon>Metazoa</taxon>
        <taxon>Ecdysozoa</taxon>
        <taxon>Arthropoda</taxon>
        <taxon>Hexapoda</taxon>
        <taxon>Insecta</taxon>
        <taxon>Pterygota</taxon>
        <taxon>Neoptera</taxon>
        <taxon>Endopterygota</taxon>
        <taxon>Hymenoptera</taxon>
        <taxon>Apocrita</taxon>
        <taxon>Aculeata</taxon>
        <taxon>Apoidea</taxon>
        <taxon>Anthophila</taxon>
        <taxon>Apidae</taxon>
        <taxon>Eufriesea</taxon>
    </lineage>
</organism>
<name>A0A310SS91_9HYME</name>